<keyword evidence="2" id="KW-1185">Reference proteome</keyword>
<proteinExistence type="predicted"/>
<protein>
    <submittedName>
        <fullName evidence="1">Uncharacterized protein</fullName>
    </submittedName>
</protein>
<dbReference type="Proteomes" id="UP000479692">
    <property type="component" value="Unassembled WGS sequence"/>
</dbReference>
<dbReference type="EMBL" id="WOXT01000005">
    <property type="protein sequence ID" value="MUV15439.1"/>
    <property type="molecule type" value="Genomic_DNA"/>
</dbReference>
<sequence length="242" mass="27107">MDEQDFADIASKAKELGVSESVIRARAMSGQMDAFVFLRERVAATQEEFLPPWSYEEYPNVRWRDLGTPYDPSDTYEHGTRHLIAGKKRTLTPNPRYEMTGWVRLTPEFAATVFTRKTPVSLRGWHVAIDGRDDGFTAVEVIGSSEFLGVETSYVTSCQKVASEDVMFSSEQPKESVRANLDARREKSLLRIIRALDVMAKLPNRGSAGSIEKQLQELGFSGPNDETIRKVIEEARGLAVDG</sequence>
<evidence type="ECO:0000313" key="1">
    <source>
        <dbReference type="EMBL" id="MUV15439.1"/>
    </source>
</evidence>
<dbReference type="AlphaFoldDB" id="A0A7C9LKE4"/>
<organism evidence="1 2">
    <name type="scientific">Noviluteimonas gilva</name>
    <dbReference type="NCBI Taxonomy" id="2682097"/>
    <lineage>
        <taxon>Bacteria</taxon>
        <taxon>Pseudomonadati</taxon>
        <taxon>Pseudomonadota</taxon>
        <taxon>Gammaproteobacteria</taxon>
        <taxon>Lysobacterales</taxon>
        <taxon>Lysobacteraceae</taxon>
        <taxon>Noviluteimonas</taxon>
    </lineage>
</organism>
<gene>
    <name evidence="1" type="ORF">GN331_14630</name>
</gene>
<name>A0A7C9LKE4_9GAMM</name>
<reference evidence="1 2" key="1">
    <citation type="submission" date="2019-12" db="EMBL/GenBank/DDBJ databases">
        <authorList>
            <person name="Xu J."/>
        </authorList>
    </citation>
    <scope>NUCLEOTIDE SEQUENCE [LARGE SCALE GENOMIC DNA]</scope>
    <source>
        <strain evidence="1 2">HX-5-24</strain>
    </source>
</reference>
<dbReference type="RefSeq" id="WP_156643037.1">
    <property type="nucleotide sequence ID" value="NZ_WOXT01000005.1"/>
</dbReference>
<accession>A0A7C9LKE4</accession>
<comment type="caution">
    <text evidence="1">The sequence shown here is derived from an EMBL/GenBank/DDBJ whole genome shotgun (WGS) entry which is preliminary data.</text>
</comment>
<evidence type="ECO:0000313" key="2">
    <source>
        <dbReference type="Proteomes" id="UP000479692"/>
    </source>
</evidence>